<dbReference type="EMBL" id="JAABLQ010000001">
    <property type="protein sequence ID" value="NBN79365.1"/>
    <property type="molecule type" value="Genomic_DNA"/>
</dbReference>
<keyword evidence="2" id="KW-1185">Reference proteome</keyword>
<dbReference type="Pfam" id="PF07309">
    <property type="entry name" value="FlaF"/>
    <property type="match status" value="1"/>
</dbReference>
<evidence type="ECO:0000313" key="2">
    <source>
        <dbReference type="Proteomes" id="UP000586722"/>
    </source>
</evidence>
<keyword evidence="1" id="KW-0282">Flagellum</keyword>
<dbReference type="Proteomes" id="UP000586722">
    <property type="component" value="Unassembled WGS sequence"/>
</dbReference>
<comment type="caution">
    <text evidence="1">The sequence shown here is derived from an EMBL/GenBank/DDBJ whole genome shotgun (WGS) entry which is preliminary data.</text>
</comment>
<accession>A0A7X5JAF5</accession>
<keyword evidence="1" id="KW-0966">Cell projection</keyword>
<gene>
    <name evidence="1" type="primary">flaF</name>
    <name evidence="1" type="ORF">GWI72_13895</name>
</gene>
<dbReference type="RefSeq" id="WP_161676803.1">
    <property type="nucleotide sequence ID" value="NZ_JAABLP010000003.1"/>
</dbReference>
<protein>
    <submittedName>
        <fullName evidence="1">Flagellar biosynthesis regulator FlaF</fullName>
    </submittedName>
</protein>
<dbReference type="AlphaFoldDB" id="A0A7X5JAF5"/>
<sequence>MYNFSYAEAIDDYGRDQRAEEREAMDIVIGQLERAREMGPRSREAIEAIYNTRRLWSFFIDNLAEETNELPVEIRADLISIGIWVIKELERIRRQETDSLDALIEINIIIRDSLAR</sequence>
<proteinExistence type="predicted"/>
<dbReference type="InterPro" id="IPR010845">
    <property type="entry name" value="FlaF"/>
</dbReference>
<keyword evidence="1" id="KW-0969">Cilium</keyword>
<dbReference type="NCBIfam" id="NF009434">
    <property type="entry name" value="PRK12793.1"/>
    <property type="match status" value="1"/>
</dbReference>
<name>A0A7X5JAF5_9HYPH</name>
<reference evidence="2" key="1">
    <citation type="submission" date="2020-01" db="EMBL/GenBank/DDBJ databases">
        <authorList>
            <person name="Fang Y."/>
            <person name="Sun R."/>
            <person name="Nie L."/>
            <person name="He J."/>
            <person name="Hao L."/>
            <person name="Wang L."/>
            <person name="Su S."/>
            <person name="Lv E."/>
            <person name="Zhang Z."/>
            <person name="Xie R."/>
            <person name="Liu H."/>
        </authorList>
    </citation>
    <scope>NUCLEOTIDE SEQUENCE [LARGE SCALE GENOMIC DNA]</scope>
    <source>
        <strain evidence="2">XCT-53</strain>
    </source>
</reference>
<evidence type="ECO:0000313" key="1">
    <source>
        <dbReference type="EMBL" id="NBN79365.1"/>
    </source>
</evidence>
<organism evidence="1 2">
    <name type="scientific">Pannonibacter tanglangensis</name>
    <dbReference type="NCBI Taxonomy" id="2750084"/>
    <lineage>
        <taxon>Bacteria</taxon>
        <taxon>Pseudomonadati</taxon>
        <taxon>Pseudomonadota</taxon>
        <taxon>Alphaproteobacteria</taxon>
        <taxon>Hyphomicrobiales</taxon>
        <taxon>Stappiaceae</taxon>
        <taxon>Pannonibacter</taxon>
    </lineage>
</organism>
<dbReference type="GO" id="GO:0044781">
    <property type="term" value="P:bacterial-type flagellum organization"/>
    <property type="evidence" value="ECO:0007669"/>
    <property type="project" value="InterPro"/>
</dbReference>